<feature type="compositionally biased region" description="Basic and acidic residues" evidence="1">
    <location>
        <begin position="173"/>
        <end position="185"/>
    </location>
</feature>
<feature type="compositionally biased region" description="Polar residues" evidence="1">
    <location>
        <begin position="152"/>
        <end position="169"/>
    </location>
</feature>
<evidence type="ECO:0000313" key="2">
    <source>
        <dbReference type="EMBL" id="CAE1321701.1"/>
    </source>
</evidence>
<feature type="compositionally biased region" description="Polar residues" evidence="1">
    <location>
        <begin position="537"/>
        <end position="550"/>
    </location>
</feature>
<feature type="compositionally biased region" description="Polar residues" evidence="1">
    <location>
        <begin position="105"/>
        <end position="115"/>
    </location>
</feature>
<dbReference type="OrthoDB" id="437889at2759"/>
<feature type="region of interest" description="Disordered" evidence="1">
    <location>
        <begin position="257"/>
        <end position="405"/>
    </location>
</feature>
<feature type="region of interest" description="Disordered" evidence="1">
    <location>
        <begin position="508"/>
        <end position="569"/>
    </location>
</feature>
<reference evidence="2" key="1">
    <citation type="submission" date="2021-01" db="EMBL/GenBank/DDBJ databases">
        <authorList>
            <person name="Li R."/>
            <person name="Bekaert M."/>
        </authorList>
    </citation>
    <scope>NUCLEOTIDE SEQUENCE</scope>
    <source>
        <strain evidence="2">Farmed</strain>
    </source>
</reference>
<dbReference type="Proteomes" id="UP000597762">
    <property type="component" value="Unassembled WGS sequence"/>
</dbReference>
<sequence>MDTFFKNPHFFVPLILQTLKQNTEVRDDESKQVCIKREMGTQTPDNRSPRREHVRTGSLKSSHQTQTCNLLARGRFDRQDSLSSHSSSSHEYHVNGEQRLRRRGSQPTQSTQQMDRSQDVGLQGRLVRRDSFERSASQRLRDSPRIPRAHISQKSMDSCGTQTPTQTRHGSYRWHESPSKIDNHSFHGRQGSYGEQGVNYRSDTYSASPLQTKSEIYGSETIIGPDRSIYGGDYSTGKEEFIAFSQDIVNQQGDISPIPHKPKPRSFPRTNPAYVGVPRRDGQTSYKKINVDQTTPAYDVPYQPEPIVMTLQGSQTSNTYSDPYSYCRHDRSDSDTSHSSHRGGYLHERTDSQASHSSRNRDLSDSQSSQGSLRNMSDTHSSQGSLRNMQDSAVSVQDSISSKGSLQSTEQDYACIHERSSSQLSHRSLIQSEPEYANLPFSPHKSESLITSSYDQNNFKNILKSKKGSTGDFNEACLDNRTGSILQDYTYQQCLPGSHRSLITHNSSYHSENIPDQGFEESDTSSALSGSPRLQPHSAQTNSSIDTQHASLKRKKGEKPEPVASPVLEKSQSLQTELAQQRPLSMVVASHIIAEIPCSNVLQGFSMMPVVFLSLSLSLSLSRDTQFRLAVTCFSCC</sequence>
<keyword evidence="3" id="KW-1185">Reference proteome</keyword>
<feature type="compositionally biased region" description="Basic and acidic residues" evidence="1">
    <location>
        <begin position="88"/>
        <end position="99"/>
    </location>
</feature>
<evidence type="ECO:0000313" key="3">
    <source>
        <dbReference type="Proteomes" id="UP000597762"/>
    </source>
</evidence>
<feature type="compositionally biased region" description="Polar residues" evidence="1">
    <location>
        <begin position="283"/>
        <end position="296"/>
    </location>
</feature>
<evidence type="ECO:0000256" key="1">
    <source>
        <dbReference type="SAM" id="MobiDB-lite"/>
    </source>
</evidence>
<organism evidence="2 3">
    <name type="scientific">Acanthosepion pharaonis</name>
    <name type="common">Pharaoh cuttlefish</name>
    <name type="synonym">Sepia pharaonis</name>
    <dbReference type="NCBI Taxonomy" id="158019"/>
    <lineage>
        <taxon>Eukaryota</taxon>
        <taxon>Metazoa</taxon>
        <taxon>Spiralia</taxon>
        <taxon>Lophotrochozoa</taxon>
        <taxon>Mollusca</taxon>
        <taxon>Cephalopoda</taxon>
        <taxon>Coleoidea</taxon>
        <taxon>Decapodiformes</taxon>
        <taxon>Sepiida</taxon>
        <taxon>Sepiina</taxon>
        <taxon>Sepiidae</taxon>
        <taxon>Acanthosepion</taxon>
    </lineage>
</organism>
<feature type="region of interest" description="Disordered" evidence="1">
    <location>
        <begin position="26"/>
        <end position="66"/>
    </location>
</feature>
<comment type="caution">
    <text evidence="2">The sequence shown here is derived from an EMBL/GenBank/DDBJ whole genome shotgun (WGS) entry which is preliminary data.</text>
</comment>
<feature type="compositionally biased region" description="Low complexity" evidence="1">
    <location>
        <begin position="365"/>
        <end position="374"/>
    </location>
</feature>
<name>A0A812EFS9_ACAPH</name>
<feature type="compositionally biased region" description="Basic and acidic residues" evidence="1">
    <location>
        <begin position="327"/>
        <end position="338"/>
    </location>
</feature>
<feature type="compositionally biased region" description="Polar residues" evidence="1">
    <location>
        <begin position="375"/>
        <end position="405"/>
    </location>
</feature>
<proteinExistence type="predicted"/>
<dbReference type="EMBL" id="CAHIKZ030005257">
    <property type="protein sequence ID" value="CAE1321701.1"/>
    <property type="molecule type" value="Genomic_DNA"/>
</dbReference>
<feature type="region of interest" description="Disordered" evidence="1">
    <location>
        <begin position="78"/>
        <end position="194"/>
    </location>
</feature>
<accession>A0A812EFS9</accession>
<gene>
    <name evidence="2" type="ORF">SPHA_71770</name>
</gene>
<protein>
    <submittedName>
        <fullName evidence="2">ARHGAP39</fullName>
    </submittedName>
</protein>
<feature type="compositionally biased region" description="Polar residues" evidence="1">
    <location>
        <begin position="311"/>
        <end position="322"/>
    </location>
</feature>
<dbReference type="AlphaFoldDB" id="A0A812EFS9"/>
<feature type="compositionally biased region" description="Basic and acidic residues" evidence="1">
    <location>
        <begin position="26"/>
        <end position="39"/>
    </location>
</feature>